<evidence type="ECO:0000313" key="2">
    <source>
        <dbReference type="Proteomes" id="UP000724584"/>
    </source>
</evidence>
<dbReference type="EMBL" id="JAGIZQ010000002">
    <property type="protein sequence ID" value="KAH6641053.1"/>
    <property type="molecule type" value="Genomic_DNA"/>
</dbReference>
<name>A0ACB7PHH4_9PEZI</name>
<proteinExistence type="predicted"/>
<gene>
    <name evidence="1" type="ORF">F5144DRAFT_618696</name>
</gene>
<evidence type="ECO:0000313" key="1">
    <source>
        <dbReference type="EMBL" id="KAH6641053.1"/>
    </source>
</evidence>
<comment type="caution">
    <text evidence="1">The sequence shown here is derived from an EMBL/GenBank/DDBJ whole genome shotgun (WGS) entry which is preliminary data.</text>
</comment>
<sequence length="153" mass="15708">MRFLLSTILAGLLATAPLALADDCSSVVCVLGDGACSRVCELEGHTEGGKCVPRDGCPAGSEICVCGAKKTKRAVVAADGDELLTRALDGVTTVDKFVDAVFEKRDEAGAVDKRSVCCSFPDPIGGLCCEAHCQQIGHLEGGQCSAQNVCVCG</sequence>
<keyword evidence="2" id="KW-1185">Reference proteome</keyword>
<protein>
    <submittedName>
        <fullName evidence="1">Uncharacterized protein</fullName>
    </submittedName>
</protein>
<dbReference type="Proteomes" id="UP000724584">
    <property type="component" value="Unassembled WGS sequence"/>
</dbReference>
<accession>A0ACB7PHH4</accession>
<reference evidence="1 2" key="1">
    <citation type="journal article" date="2021" name="Nat. Commun.">
        <title>Genetic determinants of endophytism in the Arabidopsis root mycobiome.</title>
        <authorList>
            <person name="Mesny F."/>
            <person name="Miyauchi S."/>
            <person name="Thiergart T."/>
            <person name="Pickel B."/>
            <person name="Atanasova L."/>
            <person name="Karlsson M."/>
            <person name="Huettel B."/>
            <person name="Barry K.W."/>
            <person name="Haridas S."/>
            <person name="Chen C."/>
            <person name="Bauer D."/>
            <person name="Andreopoulos W."/>
            <person name="Pangilinan J."/>
            <person name="LaButti K."/>
            <person name="Riley R."/>
            <person name="Lipzen A."/>
            <person name="Clum A."/>
            <person name="Drula E."/>
            <person name="Henrissat B."/>
            <person name="Kohler A."/>
            <person name="Grigoriev I.V."/>
            <person name="Martin F.M."/>
            <person name="Hacquard S."/>
        </authorList>
    </citation>
    <scope>NUCLEOTIDE SEQUENCE [LARGE SCALE GENOMIC DNA]</scope>
    <source>
        <strain evidence="1 2">MPI-SDFR-AT-0079</strain>
    </source>
</reference>
<organism evidence="1 2">
    <name type="scientific">Chaetomium tenue</name>
    <dbReference type="NCBI Taxonomy" id="1854479"/>
    <lineage>
        <taxon>Eukaryota</taxon>
        <taxon>Fungi</taxon>
        <taxon>Dikarya</taxon>
        <taxon>Ascomycota</taxon>
        <taxon>Pezizomycotina</taxon>
        <taxon>Sordariomycetes</taxon>
        <taxon>Sordariomycetidae</taxon>
        <taxon>Sordariales</taxon>
        <taxon>Chaetomiaceae</taxon>
        <taxon>Chaetomium</taxon>
    </lineage>
</organism>